<dbReference type="Pfam" id="PF01421">
    <property type="entry name" value="Reprolysin"/>
    <property type="match status" value="1"/>
</dbReference>
<comment type="caution">
    <text evidence="7">Lacks conserved residue(s) required for the propagation of feature annotation.</text>
</comment>
<dbReference type="PROSITE" id="PS50214">
    <property type="entry name" value="DISINTEGRIN_2"/>
    <property type="match status" value="1"/>
</dbReference>
<dbReference type="GO" id="GO:0046872">
    <property type="term" value="F:metal ion binding"/>
    <property type="evidence" value="ECO:0007669"/>
    <property type="project" value="UniProtKB-KW"/>
</dbReference>
<dbReference type="GO" id="GO:0006954">
    <property type="term" value="P:inflammatory response"/>
    <property type="evidence" value="ECO:0007669"/>
    <property type="project" value="TreeGrafter"/>
</dbReference>
<feature type="region of interest" description="Disordered" evidence="9">
    <location>
        <begin position="862"/>
        <end position="919"/>
    </location>
</feature>
<sequence>MHGLGLLLLAALWLQEVAPRATLPHVEQYVVVRPRRLPAPRTRRALPSHLGQYPESVSYVLGARGHTFTLHLRKNRDLVGSGYVETYTAADGSQVTEQLPRQDHCLYQGNVEGHQGSAASLSTCAGLRGFFQAGSTVHLIEPLDGGGEEGQHALYQAQHLQQKAGTCGVNDSSLETILGPRVSAALRPRNWPVPRETHYVELFVVTDSTEFQRLGSREAVRQRVLEVVNHVDKLYQELDFRVVLVGLEMWNGGDKIDVSTQADTTLNNFLSWRVQDLAGRHLHDNAQFITGVNFAGTTVGLARVSTMCSQDSGAVNQDHSPNPIGVASTMAHEMGHNLGMDHDENIQDCYCPVLQDSGGCVMAASIGSNFPRKFSHCSRADLETFVEKPQTACLVDAPDPDRLVGGPVCGNRFLERGEQCDCGAPQDCQNRCCNASTCLLAEGAECAHGSCCRECRVKPAGEPCRPAKDQCDLGEYCDGRQPMCPEDAFWENGTPCPGGYCYNGACPTVAQRCRDLWGPGARVAVETCYSYSISAGCRGRIPLDFGRVNRCGTLFCEAGRKPPEWSSCTLTSSSGDCQALVQDSSSAYEPVPEGTKCGKEQVCWKGFCQDLRVYRSRNCSARCSNHGVCNHKDQCHCHPGWAPPYCAELLSNVRTASRSLLVGVLVPVALLVPLALTLAGVVIYRKARRPVRRRNVAPKTAMGLSNPLFHEGHRTPVKGRAPAPTRGPPEPGLSSHPSQPPKPTASAVTPKWPPSALRSQGSLEVAALRPSLMAGFLQPPTAISSPPSPVPVYTRQAPGQQLRPAPPTKSLPGLKAKQVVKPTCTPPMPPVKPRAGGAQPGPTQERGPGQCLLTHVCLQTAPATRSARAERAASTQGGRRPSPSDPAPVSRQRPDHPPGPTLGAGVLGAARPSPPAQPPLLPGALRGLYAWLDALSLSRRKRHLARDFSDGGEGGAAATTGPGAGVTAGCPGHRAGAVMLAEIVKLFRPRLVDLPNYTPTCNTDQKLSN</sequence>
<dbReference type="CDD" id="cd04269">
    <property type="entry name" value="ZnMc_adamalysin_II_like"/>
    <property type="match status" value="1"/>
</dbReference>
<keyword evidence="4 10" id="KW-0472">Membrane</keyword>
<dbReference type="SMART" id="SM00050">
    <property type="entry name" value="DISIN"/>
    <property type="match status" value="1"/>
</dbReference>
<evidence type="ECO:0000259" key="14">
    <source>
        <dbReference type="PROSITE" id="PS50215"/>
    </source>
</evidence>
<dbReference type="InterPro" id="IPR002870">
    <property type="entry name" value="Peptidase_M12B_N"/>
</dbReference>
<dbReference type="InterPro" id="IPR024079">
    <property type="entry name" value="MetalloPept_cat_dom_sf"/>
</dbReference>
<dbReference type="CTD" id="101"/>
<dbReference type="InterPro" id="IPR000742">
    <property type="entry name" value="EGF"/>
</dbReference>
<dbReference type="SMART" id="SM00608">
    <property type="entry name" value="ACR"/>
    <property type="match status" value="1"/>
</dbReference>
<evidence type="ECO:0000256" key="2">
    <source>
        <dbReference type="ARBA" id="ARBA00022692"/>
    </source>
</evidence>
<feature type="region of interest" description="Disordered" evidence="9">
    <location>
        <begin position="695"/>
        <end position="757"/>
    </location>
</feature>
<dbReference type="InParanoid" id="A0A340WWP3"/>
<dbReference type="GO" id="GO:0022407">
    <property type="term" value="P:regulation of cell-cell adhesion"/>
    <property type="evidence" value="ECO:0007669"/>
    <property type="project" value="TreeGrafter"/>
</dbReference>
<evidence type="ECO:0000256" key="3">
    <source>
        <dbReference type="ARBA" id="ARBA00022989"/>
    </source>
</evidence>
<dbReference type="FunFam" id="4.10.70.10:FF:000001">
    <property type="entry name" value="Disintegrin and metalloproteinase domain-containing protein 22"/>
    <property type="match status" value="1"/>
</dbReference>
<keyword evidence="11" id="KW-0732">Signal</keyword>
<evidence type="ECO:0000259" key="13">
    <source>
        <dbReference type="PROSITE" id="PS50214"/>
    </source>
</evidence>
<dbReference type="SUPFAM" id="SSF55486">
    <property type="entry name" value="Metalloproteases ('zincins'), catalytic domain"/>
    <property type="match status" value="1"/>
</dbReference>
<keyword evidence="8" id="KW-0862">Zinc</keyword>
<evidence type="ECO:0000256" key="11">
    <source>
        <dbReference type="SAM" id="SignalP"/>
    </source>
</evidence>
<reference evidence="16" key="1">
    <citation type="submission" date="2025-08" db="UniProtKB">
        <authorList>
            <consortium name="RefSeq"/>
        </authorList>
    </citation>
    <scope>IDENTIFICATION</scope>
</reference>
<feature type="transmembrane region" description="Helical" evidence="10">
    <location>
        <begin position="660"/>
        <end position="684"/>
    </location>
</feature>
<feature type="domain" description="Peptidase M12B" evidence="14">
    <location>
        <begin position="198"/>
        <end position="398"/>
    </location>
</feature>
<feature type="domain" description="EGF-like" evidence="12">
    <location>
        <begin position="615"/>
        <end position="647"/>
    </location>
</feature>
<dbReference type="InterPro" id="IPR034027">
    <property type="entry name" value="Reprolysin_adamalysin"/>
</dbReference>
<evidence type="ECO:0000256" key="5">
    <source>
        <dbReference type="ARBA" id="ARBA00023157"/>
    </source>
</evidence>
<keyword evidence="2 10" id="KW-0812">Transmembrane</keyword>
<dbReference type="RefSeq" id="XP_007452072.1">
    <property type="nucleotide sequence ID" value="XM_007452010.1"/>
</dbReference>
<dbReference type="Pfam" id="PF00200">
    <property type="entry name" value="Disintegrin"/>
    <property type="match status" value="1"/>
</dbReference>
<feature type="binding site" evidence="8">
    <location>
        <position position="342"/>
    </location>
    <ligand>
        <name>Zn(2+)</name>
        <dbReference type="ChEBI" id="CHEBI:29105"/>
        <note>catalytic</note>
    </ligand>
</feature>
<dbReference type="Gene3D" id="1.10.418.10">
    <property type="entry name" value="Calponin-like domain"/>
    <property type="match status" value="1"/>
</dbReference>
<dbReference type="GO" id="GO:0051044">
    <property type="term" value="P:positive regulation of membrane protein ectodomain proteolysis"/>
    <property type="evidence" value="ECO:0007669"/>
    <property type="project" value="TreeGrafter"/>
</dbReference>
<dbReference type="Proteomes" id="UP000265300">
    <property type="component" value="Unplaced"/>
</dbReference>
<keyword evidence="16" id="KW-0482">Metalloprotease</keyword>
<evidence type="ECO:0000256" key="1">
    <source>
        <dbReference type="ARBA" id="ARBA00004479"/>
    </source>
</evidence>
<dbReference type="GO" id="GO:0004222">
    <property type="term" value="F:metalloendopeptidase activity"/>
    <property type="evidence" value="ECO:0007669"/>
    <property type="project" value="InterPro"/>
</dbReference>
<dbReference type="Gene3D" id="3.40.390.10">
    <property type="entry name" value="Collagenase (Catalytic Domain)"/>
    <property type="match status" value="1"/>
</dbReference>
<dbReference type="InterPro" id="IPR001762">
    <property type="entry name" value="Disintegrin_dom"/>
</dbReference>
<evidence type="ECO:0000256" key="10">
    <source>
        <dbReference type="SAM" id="Phobius"/>
    </source>
</evidence>
<protein>
    <submittedName>
        <fullName evidence="16">Disintegrin and metalloproteinase domain-containing protein 8</fullName>
    </submittedName>
</protein>
<dbReference type="GO" id="GO:0050839">
    <property type="term" value="F:cell adhesion molecule binding"/>
    <property type="evidence" value="ECO:0007669"/>
    <property type="project" value="TreeGrafter"/>
</dbReference>
<feature type="disulfide bond" evidence="7">
    <location>
        <begin position="619"/>
        <end position="629"/>
    </location>
</feature>
<dbReference type="InterPro" id="IPR036436">
    <property type="entry name" value="Disintegrin_dom_sf"/>
</dbReference>
<dbReference type="Pfam" id="PF08516">
    <property type="entry name" value="ADAM_CR"/>
    <property type="match status" value="1"/>
</dbReference>
<dbReference type="InterPro" id="IPR018358">
    <property type="entry name" value="Disintegrin_CS"/>
</dbReference>
<keyword evidence="7" id="KW-0245">EGF-like domain</keyword>
<dbReference type="GO" id="GO:0016020">
    <property type="term" value="C:membrane"/>
    <property type="evidence" value="ECO:0007669"/>
    <property type="project" value="UniProtKB-SubCell"/>
</dbReference>
<evidence type="ECO:0000256" key="4">
    <source>
        <dbReference type="ARBA" id="ARBA00023136"/>
    </source>
</evidence>
<dbReference type="InterPro" id="IPR001590">
    <property type="entry name" value="Peptidase_M12B"/>
</dbReference>
<feature type="disulfide bond" evidence="7">
    <location>
        <begin position="637"/>
        <end position="646"/>
    </location>
</feature>
<dbReference type="PANTHER" id="PTHR11905">
    <property type="entry name" value="ADAM A DISINTEGRIN AND METALLOPROTEASE DOMAIN"/>
    <property type="match status" value="1"/>
</dbReference>
<dbReference type="Pfam" id="PF01562">
    <property type="entry name" value="Pep_M12B_propep"/>
    <property type="match status" value="1"/>
</dbReference>
<dbReference type="FunFam" id="3.40.390.10:FF:000002">
    <property type="entry name" value="Disintegrin and metalloproteinase domain-containing protein 22"/>
    <property type="match status" value="1"/>
</dbReference>
<feature type="region of interest" description="Disordered" evidence="9">
    <location>
        <begin position="782"/>
        <end position="849"/>
    </location>
</feature>
<accession>A0A340WWP3</accession>
<feature type="active site" evidence="8">
    <location>
        <position position="333"/>
    </location>
</feature>
<dbReference type="GO" id="GO:0002693">
    <property type="term" value="P:positive regulation of cellular extravasation"/>
    <property type="evidence" value="ECO:0007669"/>
    <property type="project" value="TreeGrafter"/>
</dbReference>
<dbReference type="PROSITE" id="PS01186">
    <property type="entry name" value="EGF_2"/>
    <property type="match status" value="1"/>
</dbReference>
<dbReference type="SUPFAM" id="SSF57552">
    <property type="entry name" value="Blood coagulation inhibitor (disintegrin)"/>
    <property type="match status" value="1"/>
</dbReference>
<feature type="chain" id="PRO_5016406164" evidence="11">
    <location>
        <begin position="20"/>
        <end position="1009"/>
    </location>
</feature>
<comment type="subcellular location">
    <subcellularLocation>
        <location evidence="1">Membrane</location>
        <topology evidence="1">Single-pass type I membrane protein</topology>
    </subcellularLocation>
</comment>
<dbReference type="InterPro" id="IPR036872">
    <property type="entry name" value="CH_dom_sf"/>
</dbReference>
<dbReference type="PROSITE" id="PS00427">
    <property type="entry name" value="DISINTEGRIN_1"/>
    <property type="match status" value="1"/>
</dbReference>
<feature type="domain" description="Disintegrin" evidence="13">
    <location>
        <begin position="406"/>
        <end position="492"/>
    </location>
</feature>
<evidence type="ECO:0000256" key="6">
    <source>
        <dbReference type="PROSITE-ProRule" id="PRU00068"/>
    </source>
</evidence>
<keyword evidence="16" id="KW-0645">Protease</keyword>
<evidence type="ECO:0000256" key="8">
    <source>
        <dbReference type="PROSITE-ProRule" id="PRU00276"/>
    </source>
</evidence>
<feature type="binding site" evidence="8">
    <location>
        <position position="332"/>
    </location>
    <ligand>
        <name>Zn(2+)</name>
        <dbReference type="ChEBI" id="CHEBI:29105"/>
        <note>catalytic</note>
    </ligand>
</feature>
<dbReference type="GO" id="GO:0006508">
    <property type="term" value="P:proteolysis"/>
    <property type="evidence" value="ECO:0007669"/>
    <property type="project" value="InterPro"/>
</dbReference>
<keyword evidence="16" id="KW-0378">Hydrolase</keyword>
<evidence type="ECO:0000313" key="16">
    <source>
        <dbReference type="RefSeq" id="XP_007452072.1"/>
    </source>
</evidence>
<dbReference type="PANTHER" id="PTHR11905:SF20">
    <property type="entry name" value="DISINTEGRIN AND METALLOPROTEINASE DOMAIN-CONTAINING PROTEIN 8"/>
    <property type="match status" value="1"/>
</dbReference>
<dbReference type="AlphaFoldDB" id="A0A340WWP3"/>
<name>A0A340WWP3_LIPVE</name>
<proteinExistence type="predicted"/>
<dbReference type="FunCoup" id="A0A340WWP3">
    <property type="interactions" value="384"/>
</dbReference>
<evidence type="ECO:0000256" key="7">
    <source>
        <dbReference type="PROSITE-ProRule" id="PRU00076"/>
    </source>
</evidence>
<feature type="signal peptide" evidence="11">
    <location>
        <begin position="1"/>
        <end position="19"/>
    </location>
</feature>
<dbReference type="PROSITE" id="PS50215">
    <property type="entry name" value="ADAM_MEPRO"/>
    <property type="match status" value="1"/>
</dbReference>
<feature type="binding site" evidence="8">
    <location>
        <position position="336"/>
    </location>
    <ligand>
        <name>Zn(2+)</name>
        <dbReference type="ChEBI" id="CHEBI:29105"/>
        <note>catalytic</note>
    </ligand>
</feature>
<organism evidence="15 16">
    <name type="scientific">Lipotes vexillifer</name>
    <name type="common">Yangtze river dolphin</name>
    <dbReference type="NCBI Taxonomy" id="118797"/>
    <lineage>
        <taxon>Eukaryota</taxon>
        <taxon>Metazoa</taxon>
        <taxon>Chordata</taxon>
        <taxon>Craniata</taxon>
        <taxon>Vertebrata</taxon>
        <taxon>Euteleostomi</taxon>
        <taxon>Mammalia</taxon>
        <taxon>Eutheria</taxon>
        <taxon>Laurasiatheria</taxon>
        <taxon>Artiodactyla</taxon>
        <taxon>Whippomorpha</taxon>
        <taxon>Cetacea</taxon>
        <taxon>Odontoceti</taxon>
        <taxon>Lipotidae</taxon>
        <taxon>Lipotes</taxon>
    </lineage>
</organism>
<dbReference type="Gene3D" id="4.10.70.10">
    <property type="entry name" value="Disintegrin domain"/>
    <property type="match status" value="1"/>
</dbReference>
<keyword evidence="8" id="KW-0479">Metal-binding</keyword>
<dbReference type="InterPro" id="IPR006586">
    <property type="entry name" value="ADAM_Cys-rich"/>
</dbReference>
<keyword evidence="5 7" id="KW-1015">Disulfide bond</keyword>
<evidence type="ECO:0000259" key="12">
    <source>
        <dbReference type="PROSITE" id="PS50026"/>
    </source>
</evidence>
<dbReference type="OrthoDB" id="5951731at2759"/>
<dbReference type="PROSITE" id="PS50026">
    <property type="entry name" value="EGF_3"/>
    <property type="match status" value="1"/>
</dbReference>
<feature type="disulfide bond" evidence="6">
    <location>
        <begin position="464"/>
        <end position="484"/>
    </location>
</feature>
<evidence type="ECO:0000256" key="9">
    <source>
        <dbReference type="SAM" id="MobiDB-lite"/>
    </source>
</evidence>
<dbReference type="KEGG" id="lve:103070000"/>
<keyword evidence="15" id="KW-1185">Reference proteome</keyword>
<keyword evidence="3 10" id="KW-1133">Transmembrane helix</keyword>
<dbReference type="GeneID" id="103070000"/>
<evidence type="ECO:0000313" key="15">
    <source>
        <dbReference type="Proteomes" id="UP000265300"/>
    </source>
</evidence>
<gene>
    <name evidence="16" type="primary">ADAM8</name>
</gene>
<dbReference type="STRING" id="118797.A0A340WWP3"/>